<dbReference type="PANTHER" id="PTHR46018">
    <property type="entry name" value="ZINC PHOSPHODIESTERASE ELAC PROTEIN 1"/>
    <property type="match status" value="1"/>
</dbReference>
<evidence type="ECO:0000313" key="2">
    <source>
        <dbReference type="EMBL" id="VIP01343.1"/>
    </source>
</evidence>
<evidence type="ECO:0000313" key="3">
    <source>
        <dbReference type="Proteomes" id="UP000464378"/>
    </source>
</evidence>
<sequence length="336" mass="37547">MPVARAFSEIRLVNGSTGDPALYIDYPGLDNALLFDAGENGNLDLKRLADLEAVFLTHHHIDHFIGFDRILRANLDKDKELRIFGPGGTITRIYQRLKSYDFQYFSFMKIALNVVELEPGVRRQARMECAKKFPEPVISEDAWTERTIYENPYLTIEAVSVEHTTPCLAYALVEKPGYHPDPDKLAVSPLRPGSWVPLVLDQLRSGSPMETLVNVEGGQFSLGRLAEMGFSGSPGSRVTFVTDTIWNDSTKAALLPLAKNSWRLYCDSYYAIGQLKNAVTHKHMTATHAAEFAKLAKVDQLILMHFAPRYAGRYGHLVDEAKAIFPRTTADLGETA</sequence>
<dbReference type="PANTHER" id="PTHR46018:SF7">
    <property type="entry name" value="RIBONUCLEASE Z"/>
    <property type="match status" value="1"/>
</dbReference>
<evidence type="ECO:0000259" key="1">
    <source>
        <dbReference type="Pfam" id="PF12706"/>
    </source>
</evidence>
<keyword evidence="3" id="KW-1185">Reference proteome</keyword>
<dbReference type="InterPro" id="IPR036866">
    <property type="entry name" value="RibonucZ/Hydroxyglut_hydro"/>
</dbReference>
<dbReference type="KEGG" id="tim:GMBLW1_26170"/>
<organism evidence="2">
    <name type="scientific">Tuwongella immobilis</name>
    <dbReference type="NCBI Taxonomy" id="692036"/>
    <lineage>
        <taxon>Bacteria</taxon>
        <taxon>Pseudomonadati</taxon>
        <taxon>Planctomycetota</taxon>
        <taxon>Planctomycetia</taxon>
        <taxon>Gemmatales</taxon>
        <taxon>Gemmataceae</taxon>
        <taxon>Tuwongella</taxon>
    </lineage>
</organism>
<dbReference type="GO" id="GO:0042781">
    <property type="term" value="F:3'-tRNA processing endoribonuclease activity"/>
    <property type="evidence" value="ECO:0007669"/>
    <property type="project" value="TreeGrafter"/>
</dbReference>
<feature type="domain" description="Metallo-beta-lactamase" evidence="1">
    <location>
        <begin position="41"/>
        <end position="123"/>
    </location>
</feature>
<dbReference type="Gene3D" id="3.60.15.10">
    <property type="entry name" value="Ribonuclease Z/Hydroxyacylglutathione hydrolase-like"/>
    <property type="match status" value="1"/>
</dbReference>
<dbReference type="SUPFAM" id="SSF56281">
    <property type="entry name" value="Metallo-hydrolase/oxidoreductase"/>
    <property type="match status" value="1"/>
</dbReference>
<accession>A0A6C2YJQ5</accession>
<reference evidence="2" key="1">
    <citation type="submission" date="2019-04" db="EMBL/GenBank/DDBJ databases">
        <authorList>
            <consortium name="Science for Life Laboratories"/>
        </authorList>
    </citation>
    <scope>NUCLEOTIDE SEQUENCE</scope>
    <source>
        <strain evidence="2">MBLW1</strain>
    </source>
</reference>
<dbReference type="EMBL" id="LR593887">
    <property type="protein sequence ID" value="VTR98122.1"/>
    <property type="molecule type" value="Genomic_DNA"/>
</dbReference>
<name>A0A6C2YJQ5_9BACT</name>
<proteinExistence type="predicted"/>
<dbReference type="AlphaFoldDB" id="A0A6C2YJQ5"/>
<protein>
    <recommendedName>
        <fullName evidence="1">Metallo-beta-lactamase domain-containing protein</fullName>
    </recommendedName>
</protein>
<dbReference type="Proteomes" id="UP000464378">
    <property type="component" value="Chromosome"/>
</dbReference>
<dbReference type="RefSeq" id="WP_162656559.1">
    <property type="nucleotide sequence ID" value="NZ_LR593887.1"/>
</dbReference>
<dbReference type="EMBL" id="LR586016">
    <property type="protein sequence ID" value="VIP01343.1"/>
    <property type="molecule type" value="Genomic_DNA"/>
</dbReference>
<dbReference type="InterPro" id="IPR001279">
    <property type="entry name" value="Metallo-B-lactamas"/>
</dbReference>
<gene>
    <name evidence="2" type="ORF">GMBLW1_26170</name>
</gene>
<dbReference type="InParanoid" id="A0A6C2YJQ5"/>
<dbReference type="Pfam" id="PF12706">
    <property type="entry name" value="Lactamase_B_2"/>
    <property type="match status" value="1"/>
</dbReference>